<feature type="transmembrane region" description="Helical" evidence="3">
    <location>
        <begin position="211"/>
        <end position="232"/>
    </location>
</feature>
<dbReference type="GO" id="GO:0016491">
    <property type="term" value="F:oxidoreductase activity"/>
    <property type="evidence" value="ECO:0007669"/>
    <property type="project" value="UniProtKB-KW"/>
</dbReference>
<feature type="transmembrane region" description="Helical" evidence="3">
    <location>
        <begin position="47"/>
        <end position="70"/>
    </location>
</feature>
<dbReference type="Pfam" id="PF07732">
    <property type="entry name" value="Cu-oxidase_3"/>
    <property type="match status" value="1"/>
</dbReference>
<dbReference type="InterPro" id="IPR002355">
    <property type="entry name" value="Cu_oxidase_Cu_BS"/>
</dbReference>
<keyword evidence="8" id="KW-1185">Reference proteome</keyword>
<dbReference type="Gene3D" id="2.60.40.420">
    <property type="entry name" value="Cupredoxins - blue copper proteins"/>
    <property type="match status" value="3"/>
</dbReference>
<reference evidence="8" key="1">
    <citation type="submission" date="2016-10" db="EMBL/GenBank/DDBJ databases">
        <authorList>
            <person name="Varghese N."/>
            <person name="Submissions S."/>
        </authorList>
    </citation>
    <scope>NUCLEOTIDE SEQUENCE [LARGE SCALE GENOMIC DNA]</scope>
    <source>
        <strain evidence="8">OK042</strain>
    </source>
</reference>
<dbReference type="AlphaFoldDB" id="A0A1I4AIA8"/>
<evidence type="ECO:0000256" key="2">
    <source>
        <dbReference type="ARBA" id="ARBA00023002"/>
    </source>
</evidence>
<name>A0A1I4AIA8_9BACL</name>
<organism evidence="7 8">
    <name type="scientific">Brevibacillus centrosporus</name>
    <dbReference type="NCBI Taxonomy" id="54910"/>
    <lineage>
        <taxon>Bacteria</taxon>
        <taxon>Bacillati</taxon>
        <taxon>Bacillota</taxon>
        <taxon>Bacilli</taxon>
        <taxon>Bacillales</taxon>
        <taxon>Paenibacillaceae</taxon>
        <taxon>Brevibacillus</taxon>
    </lineage>
</organism>
<dbReference type="InterPro" id="IPR001117">
    <property type="entry name" value="Cu-oxidase_2nd"/>
</dbReference>
<dbReference type="Pfam" id="PF00394">
    <property type="entry name" value="Cu-oxidase"/>
    <property type="match status" value="1"/>
</dbReference>
<dbReference type="InterPro" id="IPR011706">
    <property type="entry name" value="Cu-oxidase_C"/>
</dbReference>
<keyword evidence="1" id="KW-0479">Metal-binding</keyword>
<evidence type="ECO:0000259" key="5">
    <source>
        <dbReference type="Pfam" id="PF07731"/>
    </source>
</evidence>
<dbReference type="STRING" id="1884381.SAMN05518846_11583"/>
<protein>
    <submittedName>
        <fullName evidence="7">Multicopper oxidase with three cupredoxin domains (Includes cell division protein FtsP and spore coat protein CotA)</fullName>
    </submittedName>
</protein>
<dbReference type="PROSITE" id="PS00080">
    <property type="entry name" value="MULTICOPPER_OXIDASE2"/>
    <property type="match status" value="1"/>
</dbReference>
<feature type="transmembrane region" description="Helical" evidence="3">
    <location>
        <begin position="173"/>
        <end position="191"/>
    </location>
</feature>
<dbReference type="InterPro" id="IPR011707">
    <property type="entry name" value="Cu-oxidase-like_N"/>
</dbReference>
<dbReference type="InterPro" id="IPR045087">
    <property type="entry name" value="Cu-oxidase_fam"/>
</dbReference>
<feature type="domain" description="Plastocyanin-like" evidence="6">
    <location>
        <begin position="287"/>
        <end position="399"/>
    </location>
</feature>
<dbReference type="Proteomes" id="UP000198915">
    <property type="component" value="Unassembled WGS sequence"/>
</dbReference>
<keyword evidence="2" id="KW-0560">Oxidoreductase</keyword>
<evidence type="ECO:0000256" key="1">
    <source>
        <dbReference type="ARBA" id="ARBA00022723"/>
    </source>
</evidence>
<keyword evidence="7" id="KW-0167">Capsid protein</keyword>
<gene>
    <name evidence="7" type="ORF">SAMN05518846_11583</name>
</gene>
<proteinExistence type="predicted"/>
<dbReference type="GO" id="GO:0005507">
    <property type="term" value="F:copper ion binding"/>
    <property type="evidence" value="ECO:0007669"/>
    <property type="project" value="InterPro"/>
</dbReference>
<feature type="domain" description="Plastocyanin-like" evidence="4">
    <location>
        <begin position="433"/>
        <end position="502"/>
    </location>
</feature>
<keyword evidence="3" id="KW-0812">Transmembrane</keyword>
<keyword evidence="7" id="KW-0132">Cell division</keyword>
<sequence>MPDFQALAGFDQGLYLILLLLTLLPALRIGSLVFRPAGYAMAKSARWNLLWVGTALLVALAQWGTTWMLYESFGWMYIKDKLLGFLPLIFLPAVVTAFVTVPRLWRLATHGPIVTPFAITSDNTRTSGEMEKIRRHKATAPEMIVPVYTFALGAILAAILQFFIPAVTLQWDLLLIFWGCLIAGSSAFWIWQSWQQQRFGHSGTLTRSGFVIRFLRGVFVLLLLSGGSLTWFSQAMHASRLPDQMSMAPVHGQHSPAFSGPSVSVTELTGPRTGVPDRQFTLTAQKTMRKLPSGKTIEAWTYNGQYPGPELRMKQGELVEVVLKNKDIDAGVTLHWHGLNVPNAEDGVAGATQDAVLPGETHVYRFVAEQTGTYWYHSHQQSAVQVKKGLLGALIIEPATTPNPAPSPQLDLALVHHMLGSGERITLSGITGRTTKTAAPGTSVRLRLINADSFPATFRLQGASFQVAAIDGNDVHEPNLIANQQLLLAAGGRYDVIFTMPDHPVFLSPSKTDNDNGLLLSPHGSGDAPAPLPDLPYFDPASYGSPLSLPFTLQTAYDRDFQLVFDVQFGFYNGRLDGLWTINGRVFPNTPMLHVKEGDLVKMTFVNRSFMDHPMHLHGHHMLVLSQNGKPTTGSPWWTDTLNVAPGETYIVAFRADNPGLWMDHCHNLSHAALGMSMHLVYEGISSPFLIGSQTRNQPE</sequence>
<dbReference type="RefSeq" id="WP_092273751.1">
    <property type="nucleotide sequence ID" value="NZ_FORT01000015.1"/>
</dbReference>
<evidence type="ECO:0000313" key="7">
    <source>
        <dbReference type="EMBL" id="SFK56205.1"/>
    </source>
</evidence>
<feature type="transmembrane region" description="Helical" evidence="3">
    <location>
        <begin position="12"/>
        <end position="35"/>
    </location>
</feature>
<evidence type="ECO:0000259" key="4">
    <source>
        <dbReference type="Pfam" id="PF00394"/>
    </source>
</evidence>
<dbReference type="PANTHER" id="PTHR11709">
    <property type="entry name" value="MULTI-COPPER OXIDASE"/>
    <property type="match status" value="1"/>
</dbReference>
<keyword evidence="7" id="KW-0131">Cell cycle</keyword>
<keyword evidence="3" id="KW-1133">Transmembrane helix</keyword>
<dbReference type="GO" id="GO:0051301">
    <property type="term" value="P:cell division"/>
    <property type="evidence" value="ECO:0007669"/>
    <property type="project" value="UniProtKB-KW"/>
</dbReference>
<dbReference type="Pfam" id="PF07731">
    <property type="entry name" value="Cu-oxidase_2"/>
    <property type="match status" value="1"/>
</dbReference>
<keyword evidence="7" id="KW-0946">Virion</keyword>
<feature type="transmembrane region" description="Helical" evidence="3">
    <location>
        <begin position="143"/>
        <end position="167"/>
    </location>
</feature>
<dbReference type="SUPFAM" id="SSF49503">
    <property type="entry name" value="Cupredoxins"/>
    <property type="match status" value="3"/>
</dbReference>
<keyword evidence="3" id="KW-0472">Membrane</keyword>
<evidence type="ECO:0000313" key="8">
    <source>
        <dbReference type="Proteomes" id="UP000198915"/>
    </source>
</evidence>
<feature type="domain" description="Plastocyanin-like" evidence="5">
    <location>
        <begin position="578"/>
        <end position="682"/>
    </location>
</feature>
<accession>A0A1I4AIA8</accession>
<dbReference type="InterPro" id="IPR008972">
    <property type="entry name" value="Cupredoxin"/>
</dbReference>
<dbReference type="EMBL" id="FORT01000015">
    <property type="protein sequence ID" value="SFK56205.1"/>
    <property type="molecule type" value="Genomic_DNA"/>
</dbReference>
<evidence type="ECO:0000256" key="3">
    <source>
        <dbReference type="SAM" id="Phobius"/>
    </source>
</evidence>
<dbReference type="CDD" id="cd04202">
    <property type="entry name" value="CuRO_D2_2dMcoN_like"/>
    <property type="match status" value="1"/>
</dbReference>
<evidence type="ECO:0000259" key="6">
    <source>
        <dbReference type="Pfam" id="PF07732"/>
    </source>
</evidence>
<feature type="transmembrane region" description="Helical" evidence="3">
    <location>
        <begin position="82"/>
        <end position="101"/>
    </location>
</feature>